<protein>
    <submittedName>
        <fullName evidence="1">Uncharacterized protein</fullName>
    </submittedName>
</protein>
<comment type="caution">
    <text evidence="1">The sequence shown here is derived from an EMBL/GenBank/DDBJ whole genome shotgun (WGS) entry which is preliminary data.</text>
</comment>
<sequence>MDQNLGIQDSLINSEEGKQCMNSFVNSNSDKATEEEFQNFMHRVTEVEKAVKQLASTDITEQKHGMLLADEILGKKNDIEITEDTELKIKVNRTFINKYSPDDGDPNKMSQEAFKRSIEKDAQVRAEDRKARNERAETYKRIGIGAFREADFEKAVTYFSKAVEQRKDSALLWNNRALSYMRLGLFEKALSDCEWALKVNEDNVKALLNSAKCHKCLGNEAKCKEFIALARERNPHLNSYITEFEEGLSKDRTTNKSKDTDHMID</sequence>
<keyword evidence="2" id="KW-1185">Reference proteome</keyword>
<accession>A0ACC2PBA0</accession>
<evidence type="ECO:0000313" key="2">
    <source>
        <dbReference type="Proteomes" id="UP001239111"/>
    </source>
</evidence>
<dbReference type="Proteomes" id="UP001239111">
    <property type="component" value="Chromosome 2"/>
</dbReference>
<evidence type="ECO:0000313" key="1">
    <source>
        <dbReference type="EMBL" id="KAJ8680266.1"/>
    </source>
</evidence>
<reference evidence="1" key="1">
    <citation type="submission" date="2023-04" db="EMBL/GenBank/DDBJ databases">
        <title>A chromosome-level genome assembly of the parasitoid wasp Eretmocerus hayati.</title>
        <authorList>
            <person name="Zhong Y."/>
            <person name="Liu S."/>
            <person name="Liu Y."/>
        </authorList>
    </citation>
    <scope>NUCLEOTIDE SEQUENCE</scope>
    <source>
        <strain evidence="1">ZJU_SS_LIU_2023</strain>
    </source>
</reference>
<proteinExistence type="predicted"/>
<organism evidence="1 2">
    <name type="scientific">Eretmocerus hayati</name>
    <dbReference type="NCBI Taxonomy" id="131215"/>
    <lineage>
        <taxon>Eukaryota</taxon>
        <taxon>Metazoa</taxon>
        <taxon>Ecdysozoa</taxon>
        <taxon>Arthropoda</taxon>
        <taxon>Hexapoda</taxon>
        <taxon>Insecta</taxon>
        <taxon>Pterygota</taxon>
        <taxon>Neoptera</taxon>
        <taxon>Endopterygota</taxon>
        <taxon>Hymenoptera</taxon>
        <taxon>Apocrita</taxon>
        <taxon>Proctotrupomorpha</taxon>
        <taxon>Chalcidoidea</taxon>
        <taxon>Aphelinidae</taxon>
        <taxon>Aphelininae</taxon>
        <taxon>Eretmocerus</taxon>
    </lineage>
</organism>
<gene>
    <name evidence="1" type="ORF">QAD02_016053</name>
</gene>
<dbReference type="EMBL" id="CM056742">
    <property type="protein sequence ID" value="KAJ8680266.1"/>
    <property type="molecule type" value="Genomic_DNA"/>
</dbReference>
<name>A0ACC2PBA0_9HYME</name>